<keyword evidence="4" id="KW-1185">Reference proteome</keyword>
<dbReference type="RefSeq" id="WP_238206032.1">
    <property type="nucleotide sequence ID" value="NZ_BPQE01000025.1"/>
</dbReference>
<dbReference type="InterPro" id="IPR000757">
    <property type="entry name" value="Beta-glucanase-like"/>
</dbReference>
<dbReference type="Pfam" id="PF00722">
    <property type="entry name" value="Glyco_hydro_16"/>
    <property type="match status" value="1"/>
</dbReference>
<evidence type="ECO:0000313" key="4">
    <source>
        <dbReference type="Proteomes" id="UP001231124"/>
    </source>
</evidence>
<dbReference type="PANTHER" id="PTHR10963">
    <property type="entry name" value="GLYCOSYL HYDROLASE-RELATED"/>
    <property type="match status" value="1"/>
</dbReference>
<evidence type="ECO:0000313" key="3">
    <source>
        <dbReference type="EMBL" id="MDQ0448077.1"/>
    </source>
</evidence>
<sequence length="512" mass="55401">MSTIDLTGYRLTFDDEFNTRSISLTGAGTTWADRRAEWHYGTNADVGFGQSSFLDPSSGYDPFRVSGGALTITAMPPRTVNAGVDGSWQSGLITTQGGFSQTYGYFEIRANYSAAPGAWDAFWLMPDHKIPDPNNAGGWQELDVVEHYGSNPRGVYSTIHTTDPQNGVPWQVNRQVYSEMSTSSGYHTYGMNWQPDYISFYVDGQYVGRQATPSDMHGPMYLIANLATQAVAGEANNANLAGVPISSSIDYIRVYSNAPNAVAVAQQAISAPDGHDPGLHGATALAYGVNMPSAPTMMPSDPSLSFSSAGYLAANRDVAASGMNALTHFDTFGWKEGRDPTATFDVQQYLQHNPDVKAAGIDPFLHYLSYGQFEGRQAYAAVGNSASFNHGSFDAEYYLLANPDVATAALASGGDTLAFAYQHYANYGWHENRKAGAYFDPAYYLSHNPDVAAAHVDPLAHYDTFGWKEGRNASADFNTAAYLAANPDVAAAHIDPLTHYLQWGVHEGRHLA</sequence>
<dbReference type="SUPFAM" id="SSF49899">
    <property type="entry name" value="Concanavalin A-like lectins/glucanases"/>
    <property type="match status" value="1"/>
</dbReference>
<dbReference type="PROSITE" id="PS51762">
    <property type="entry name" value="GH16_2"/>
    <property type="match status" value="1"/>
</dbReference>
<dbReference type="CDD" id="cd08023">
    <property type="entry name" value="GH16_laminarinase_like"/>
    <property type="match status" value="1"/>
</dbReference>
<dbReference type="InterPro" id="IPR013320">
    <property type="entry name" value="ConA-like_dom_sf"/>
</dbReference>
<evidence type="ECO:0000256" key="1">
    <source>
        <dbReference type="ARBA" id="ARBA00006865"/>
    </source>
</evidence>
<proteinExistence type="inferred from homology"/>
<comment type="similarity">
    <text evidence="1">Belongs to the glycosyl hydrolase 16 family.</text>
</comment>
<dbReference type="EMBL" id="JAUSVP010000006">
    <property type="protein sequence ID" value="MDQ0448077.1"/>
    <property type="molecule type" value="Genomic_DNA"/>
</dbReference>
<evidence type="ECO:0000259" key="2">
    <source>
        <dbReference type="PROSITE" id="PS51762"/>
    </source>
</evidence>
<gene>
    <name evidence="3" type="ORF">QO012_002582</name>
</gene>
<organism evidence="3 4">
    <name type="scientific">Methylobacterium aerolatum</name>
    <dbReference type="NCBI Taxonomy" id="418708"/>
    <lineage>
        <taxon>Bacteria</taxon>
        <taxon>Pseudomonadati</taxon>
        <taxon>Pseudomonadota</taxon>
        <taxon>Alphaproteobacteria</taxon>
        <taxon>Hyphomicrobiales</taxon>
        <taxon>Methylobacteriaceae</taxon>
        <taxon>Methylobacterium</taxon>
    </lineage>
</organism>
<dbReference type="Proteomes" id="UP001231124">
    <property type="component" value="Unassembled WGS sequence"/>
</dbReference>
<accession>A0ABU0I1V2</accession>
<dbReference type="PANTHER" id="PTHR10963:SF55">
    <property type="entry name" value="GLYCOSIDE HYDROLASE FAMILY 16 PROTEIN"/>
    <property type="match status" value="1"/>
</dbReference>
<dbReference type="InterPro" id="IPR050546">
    <property type="entry name" value="Glycosyl_Hydrlase_16"/>
</dbReference>
<protein>
    <submittedName>
        <fullName evidence="3">Beta-glucanase (GH16 family)</fullName>
    </submittedName>
</protein>
<comment type="caution">
    <text evidence="3">The sequence shown here is derived from an EMBL/GenBank/DDBJ whole genome shotgun (WGS) entry which is preliminary data.</text>
</comment>
<reference evidence="3 4" key="1">
    <citation type="submission" date="2023-07" db="EMBL/GenBank/DDBJ databases">
        <title>Genomic Encyclopedia of Type Strains, Phase IV (KMG-IV): sequencing the most valuable type-strain genomes for metagenomic binning, comparative biology and taxonomic classification.</title>
        <authorList>
            <person name="Goeker M."/>
        </authorList>
    </citation>
    <scope>NUCLEOTIDE SEQUENCE [LARGE SCALE GENOMIC DNA]</scope>
    <source>
        <strain evidence="3 4">DSM 19013</strain>
    </source>
</reference>
<name>A0ABU0I1V2_9HYPH</name>
<feature type="domain" description="GH16" evidence="2">
    <location>
        <begin position="4"/>
        <end position="260"/>
    </location>
</feature>
<dbReference type="Gene3D" id="2.60.120.200">
    <property type="match status" value="1"/>
</dbReference>